<evidence type="ECO:0000313" key="1">
    <source>
        <dbReference type="EMBL" id="OOK77798.1"/>
    </source>
</evidence>
<name>A0A1V3XFB4_MYCKA</name>
<dbReference type="AlphaFoldDB" id="A0A1V3XFB4"/>
<sequence length="36" mass="3947">MGANAMLRLEDLNLDEVIRSSHLHLGGPSFSGVRRP</sequence>
<reference evidence="1 2" key="1">
    <citation type="submission" date="2017-02" db="EMBL/GenBank/DDBJ databases">
        <title>Complete genome sequences of Mycobacterium kansasii strains isolated from rhesus macaques.</title>
        <authorList>
            <person name="Panda A."/>
            <person name="Nagaraj S."/>
            <person name="Zhao X."/>
            <person name="Tettelin H."/>
            <person name="Detolla L.J."/>
        </authorList>
    </citation>
    <scope>NUCLEOTIDE SEQUENCE [LARGE SCALE GENOMIC DNA]</scope>
    <source>
        <strain evidence="1 2">11-3469</strain>
    </source>
</reference>
<protein>
    <submittedName>
        <fullName evidence="1">Uncharacterized protein</fullName>
    </submittedName>
</protein>
<organism evidence="1 2">
    <name type="scientific">Mycobacterium kansasii</name>
    <dbReference type="NCBI Taxonomy" id="1768"/>
    <lineage>
        <taxon>Bacteria</taxon>
        <taxon>Bacillati</taxon>
        <taxon>Actinomycetota</taxon>
        <taxon>Actinomycetes</taxon>
        <taxon>Mycobacteriales</taxon>
        <taxon>Mycobacteriaceae</taxon>
        <taxon>Mycobacterium</taxon>
    </lineage>
</organism>
<comment type="caution">
    <text evidence="1">The sequence shown here is derived from an EMBL/GenBank/DDBJ whole genome shotgun (WGS) entry which is preliminary data.</text>
</comment>
<proteinExistence type="predicted"/>
<accession>A0A1V3XFB4</accession>
<gene>
    <name evidence="1" type="ORF">BZL29_4052</name>
</gene>
<evidence type="ECO:0000313" key="2">
    <source>
        <dbReference type="Proteomes" id="UP000188532"/>
    </source>
</evidence>
<feature type="non-terminal residue" evidence="1">
    <location>
        <position position="36"/>
    </location>
</feature>
<dbReference type="EMBL" id="MVBN01000003">
    <property type="protein sequence ID" value="OOK77798.1"/>
    <property type="molecule type" value="Genomic_DNA"/>
</dbReference>
<dbReference type="Proteomes" id="UP000188532">
    <property type="component" value="Unassembled WGS sequence"/>
</dbReference>